<feature type="compositionally biased region" description="Polar residues" evidence="1">
    <location>
        <begin position="58"/>
        <end position="83"/>
    </location>
</feature>
<sequence>MVCQNEAAIVLVLCQCFLVPGLFSSALQRLGSSIFQHRNALVIESTHGKAASPLGPESSPSLFATTRSAPPSSHLPTCSTSRVPDQRSSSSATNRNLSSIQAQVEASYSQPFFFRQLRDNYVPWRPMITTTANDSRSTPHHTITSSLLPSLQHSFTAVDARSRLPVCILGACAVIFSSSCLLRRFRESACALSRNVSLRYSLRRPRISHELGTEPRCQLERYVATGPLPARYSLLWPVYPRSAAI</sequence>
<evidence type="ECO:0000313" key="2">
    <source>
        <dbReference type="EMBL" id="KAH7113356.1"/>
    </source>
</evidence>
<keyword evidence="3" id="KW-1185">Reference proteome</keyword>
<evidence type="ECO:0000313" key="3">
    <source>
        <dbReference type="Proteomes" id="UP000738349"/>
    </source>
</evidence>
<dbReference type="EMBL" id="JAGMUV010000035">
    <property type="protein sequence ID" value="KAH7113356.1"/>
    <property type="molecule type" value="Genomic_DNA"/>
</dbReference>
<dbReference type="AlphaFoldDB" id="A0A9P9IA32"/>
<name>A0A9P9IA32_9HYPO</name>
<gene>
    <name evidence="2" type="ORF">EDB81DRAFT_308469</name>
</gene>
<organism evidence="2 3">
    <name type="scientific">Dactylonectria macrodidyma</name>
    <dbReference type="NCBI Taxonomy" id="307937"/>
    <lineage>
        <taxon>Eukaryota</taxon>
        <taxon>Fungi</taxon>
        <taxon>Dikarya</taxon>
        <taxon>Ascomycota</taxon>
        <taxon>Pezizomycotina</taxon>
        <taxon>Sordariomycetes</taxon>
        <taxon>Hypocreomycetidae</taxon>
        <taxon>Hypocreales</taxon>
        <taxon>Nectriaceae</taxon>
        <taxon>Dactylonectria</taxon>
    </lineage>
</organism>
<comment type="caution">
    <text evidence="2">The sequence shown here is derived from an EMBL/GenBank/DDBJ whole genome shotgun (WGS) entry which is preliminary data.</text>
</comment>
<dbReference type="Proteomes" id="UP000738349">
    <property type="component" value="Unassembled WGS sequence"/>
</dbReference>
<proteinExistence type="predicted"/>
<feature type="region of interest" description="Disordered" evidence="1">
    <location>
        <begin position="49"/>
        <end position="95"/>
    </location>
</feature>
<protein>
    <submittedName>
        <fullName evidence="2">Uncharacterized protein</fullName>
    </submittedName>
</protein>
<reference evidence="2" key="1">
    <citation type="journal article" date="2021" name="Nat. Commun.">
        <title>Genetic determinants of endophytism in the Arabidopsis root mycobiome.</title>
        <authorList>
            <person name="Mesny F."/>
            <person name="Miyauchi S."/>
            <person name="Thiergart T."/>
            <person name="Pickel B."/>
            <person name="Atanasova L."/>
            <person name="Karlsson M."/>
            <person name="Huettel B."/>
            <person name="Barry K.W."/>
            <person name="Haridas S."/>
            <person name="Chen C."/>
            <person name="Bauer D."/>
            <person name="Andreopoulos W."/>
            <person name="Pangilinan J."/>
            <person name="LaButti K."/>
            <person name="Riley R."/>
            <person name="Lipzen A."/>
            <person name="Clum A."/>
            <person name="Drula E."/>
            <person name="Henrissat B."/>
            <person name="Kohler A."/>
            <person name="Grigoriev I.V."/>
            <person name="Martin F.M."/>
            <person name="Hacquard S."/>
        </authorList>
    </citation>
    <scope>NUCLEOTIDE SEQUENCE</scope>
    <source>
        <strain evidence="2">MPI-CAGE-AT-0147</strain>
    </source>
</reference>
<evidence type="ECO:0000256" key="1">
    <source>
        <dbReference type="SAM" id="MobiDB-lite"/>
    </source>
</evidence>
<accession>A0A9P9IA32</accession>